<dbReference type="InterPro" id="IPR040155">
    <property type="entry name" value="CEBPZ/Mak21-like"/>
</dbReference>
<evidence type="ECO:0000256" key="2">
    <source>
        <dbReference type="SAM" id="MobiDB-lite"/>
    </source>
</evidence>
<evidence type="ECO:0000313" key="5">
    <source>
        <dbReference type="Proteomes" id="UP001292094"/>
    </source>
</evidence>
<feature type="region of interest" description="Disordered" evidence="2">
    <location>
        <begin position="847"/>
        <end position="874"/>
    </location>
</feature>
<feature type="compositionally biased region" description="Acidic residues" evidence="2">
    <location>
        <begin position="854"/>
        <end position="874"/>
    </location>
</feature>
<feature type="compositionally biased region" description="Basic and acidic residues" evidence="2">
    <location>
        <begin position="12"/>
        <end position="30"/>
    </location>
</feature>
<evidence type="ECO:0000313" key="4">
    <source>
        <dbReference type="EMBL" id="KAK4311016.1"/>
    </source>
</evidence>
<feature type="region of interest" description="Disordered" evidence="2">
    <location>
        <begin position="1093"/>
        <end position="1139"/>
    </location>
</feature>
<protein>
    <recommendedName>
        <fullName evidence="3">CCAAT-binding factor domain-containing protein</fullName>
    </recommendedName>
</protein>
<comment type="caution">
    <text evidence="4">The sequence shown here is derived from an EMBL/GenBank/DDBJ whole genome shotgun (WGS) entry which is preliminary data.</text>
</comment>
<dbReference type="InterPro" id="IPR005612">
    <property type="entry name" value="CCAAT-binding_factor"/>
</dbReference>
<dbReference type="SUPFAM" id="SSF48371">
    <property type="entry name" value="ARM repeat"/>
    <property type="match status" value="1"/>
</dbReference>
<name>A0AAE1U7T9_9EUCA</name>
<feature type="compositionally biased region" description="Acidic residues" evidence="2">
    <location>
        <begin position="911"/>
        <end position="989"/>
    </location>
</feature>
<accession>A0AAE1U7T9</accession>
<dbReference type="Pfam" id="PF03914">
    <property type="entry name" value="CBF"/>
    <property type="match status" value="1"/>
</dbReference>
<feature type="compositionally biased region" description="Polar residues" evidence="2">
    <location>
        <begin position="76"/>
        <end position="86"/>
    </location>
</feature>
<dbReference type="EMBL" id="JAWZYT010001566">
    <property type="protein sequence ID" value="KAK4311016.1"/>
    <property type="molecule type" value="Genomic_DNA"/>
</dbReference>
<dbReference type="AlphaFoldDB" id="A0AAE1U7T9"/>
<proteinExistence type="inferred from homology"/>
<feature type="compositionally biased region" description="Basic residues" evidence="2">
    <location>
        <begin position="1099"/>
        <end position="1139"/>
    </location>
</feature>
<feature type="compositionally biased region" description="Acidic residues" evidence="2">
    <location>
        <begin position="998"/>
        <end position="1018"/>
    </location>
</feature>
<reference evidence="4" key="1">
    <citation type="submission" date="2023-11" db="EMBL/GenBank/DDBJ databases">
        <title>Genome assemblies of two species of porcelain crab, Petrolisthes cinctipes and Petrolisthes manimaculis (Anomura: Porcellanidae).</title>
        <authorList>
            <person name="Angst P."/>
        </authorList>
    </citation>
    <scope>NUCLEOTIDE SEQUENCE</scope>
    <source>
        <strain evidence="4">PB745_02</strain>
        <tissue evidence="4">Gill</tissue>
    </source>
</reference>
<gene>
    <name evidence="4" type="ORF">Pmani_017455</name>
</gene>
<feature type="domain" description="CCAAT-binding factor" evidence="3">
    <location>
        <begin position="516"/>
        <end position="754"/>
    </location>
</feature>
<dbReference type="InterPro" id="IPR016024">
    <property type="entry name" value="ARM-type_fold"/>
</dbReference>
<keyword evidence="5" id="KW-1185">Reference proteome</keyword>
<evidence type="ECO:0000256" key="1">
    <source>
        <dbReference type="ARBA" id="ARBA00007797"/>
    </source>
</evidence>
<feature type="region of interest" description="Disordered" evidence="2">
    <location>
        <begin position="895"/>
        <end position="1029"/>
    </location>
</feature>
<organism evidence="4 5">
    <name type="scientific">Petrolisthes manimaculis</name>
    <dbReference type="NCBI Taxonomy" id="1843537"/>
    <lineage>
        <taxon>Eukaryota</taxon>
        <taxon>Metazoa</taxon>
        <taxon>Ecdysozoa</taxon>
        <taxon>Arthropoda</taxon>
        <taxon>Crustacea</taxon>
        <taxon>Multicrustacea</taxon>
        <taxon>Malacostraca</taxon>
        <taxon>Eumalacostraca</taxon>
        <taxon>Eucarida</taxon>
        <taxon>Decapoda</taxon>
        <taxon>Pleocyemata</taxon>
        <taxon>Anomura</taxon>
        <taxon>Galatheoidea</taxon>
        <taxon>Porcellanidae</taxon>
        <taxon>Petrolisthes</taxon>
    </lineage>
</organism>
<feature type="region of interest" description="Disordered" evidence="2">
    <location>
        <begin position="1"/>
        <end position="99"/>
    </location>
</feature>
<sequence length="1139" mass="128611">MFPTTSSPSPGRLDKNTRDTTKMGKVERSNPTHSYRISFQDKGKKFQRNKNVNNRPIHKAQMAADSIDKSKKFDPKNNQTTGNQLSVADGRIKKKKKNKKSFNKFLKVQDQEITSTTTVKEEKDGSSVPAAGKQWSTSSVQQKDRGKVQVKRESLSSLWLDYKTHFKLLIHDGEEWRSQLIAERGGKDDTDANTKIKLKELGSQILQQDTQLYSKLELKGVKGKEVKFRRTVFTHGTSKDKLAAHVLRCMEAPAHSLSNLNALISMITPKAKSGFTEIFDSLKELLQSTYIPEGQTARRFESHNFTTLIYLDREQAEKQLAIWYFEDQLAYVYLRLVKHLLEIGQNTVDKTKVQGIRCLVHLVSSNPAQDLEGAAMKAVVYKLGDPNRKVAAQTMYHLRSLLFRRPELKAVVVDHIEDMMYRTNLNDKAQYYCLCFLKDIIFGAGDQQLAQKLLNVYFGFFKGCTTKGEVDTRIMAVLLRGINRAYPYAQHSGGSLDEQLDTLYKLCHIVNFGIATQALQLIYQVTRFQNKVSDRFYQVIYSQILDTTLGISSATNAFLNLVFKAMVRDQSLRRVLAFVKRLFQVSMYQNPNVAAGIVFLVSEVVKEKPGLSTLMPRMLGCTSDSFTGGGVDNSKDCLETHNDNVNVSSEVSQSITNIKTKGGVYVAMGKRENHLQDFDAIQSSEDTKEKVINDKGSSNKTVTPDAMDDTTKICHQTSYDPLYRNPLYAGANNTSVWELYHLKTHYHPSVALYAEQVLAGKYLEYSGDPLLDYTLIKFLDKFVYRNPKQNVNQDDTAGGHVFGSKEQYSTKGIRNLVVNSTSFAELEPTAVPADHIFFHRYFTQHAKPKKEKTDEDEDEDEEDNESVGDDEFDDYLNKINGAARSEEWIEDLDFASGTKSASGNKKRKGFDEEDDDDDDDEDENLDEDDDEDDDGDFDGQEVDFGDGDGFEGGDDEEDDELGGGDEEDDELGGGDEEDDEFGGGGDEEFGGNNWDPNMSDDDMDFDEEDVAFSDDDDSGMSKPKKRKTGLETFVTKKRKKESNDGAMFASAEKFTHILSENANQGIDTTSTQALVNKDRASAKQIKWEIDRERKISGQTRRRKKFRKSAHKKFTGNKMKGNKKFQGKKGQSKNSKRGRK</sequence>
<feature type="compositionally biased region" description="Basic and acidic residues" evidence="2">
    <location>
        <begin position="66"/>
        <end position="75"/>
    </location>
</feature>
<comment type="similarity">
    <text evidence="1">Belongs to the CBF/MAK21 family.</text>
</comment>
<feature type="region of interest" description="Disordered" evidence="2">
    <location>
        <begin position="116"/>
        <end position="147"/>
    </location>
</feature>
<dbReference type="GO" id="GO:0005634">
    <property type="term" value="C:nucleus"/>
    <property type="evidence" value="ECO:0007669"/>
    <property type="project" value="TreeGrafter"/>
</dbReference>
<dbReference type="Proteomes" id="UP001292094">
    <property type="component" value="Unassembled WGS sequence"/>
</dbReference>
<dbReference type="PANTHER" id="PTHR12048">
    <property type="entry name" value="CCAAT-BINDING FACTOR-RELATED"/>
    <property type="match status" value="1"/>
</dbReference>
<evidence type="ECO:0000259" key="3">
    <source>
        <dbReference type="Pfam" id="PF03914"/>
    </source>
</evidence>
<dbReference type="PANTHER" id="PTHR12048:SF0">
    <property type="entry name" value="CCAAT_ENHANCER-BINDING PROTEIN ZETA"/>
    <property type="match status" value="1"/>
</dbReference>